<keyword evidence="3" id="KW-1185">Reference proteome</keyword>
<dbReference type="RefSeq" id="WP_119756187.1">
    <property type="nucleotide sequence ID" value="NZ_CP032382.1"/>
</dbReference>
<sequence>MVDETKAVIALTDNGRALKKSGSLLEYNTQILNEKIAKLELKSREKQTHKLTIWVAVSTIVMAILALIQIAQIICKLFPRCSL</sequence>
<name>A0A385SPK6_9BACT</name>
<keyword evidence="1" id="KW-0812">Transmembrane</keyword>
<gene>
    <name evidence="2" type="ORF">D4L85_21225</name>
</gene>
<dbReference type="Proteomes" id="UP000266183">
    <property type="component" value="Chromosome"/>
</dbReference>
<feature type="transmembrane region" description="Helical" evidence="1">
    <location>
        <begin position="51"/>
        <end position="74"/>
    </location>
</feature>
<protein>
    <submittedName>
        <fullName evidence="2">Uncharacterized protein</fullName>
    </submittedName>
</protein>
<reference evidence="3" key="1">
    <citation type="submission" date="2018-09" db="EMBL/GenBank/DDBJ databases">
        <title>Chryseolinea sp. KIS68-18 isolated from soil.</title>
        <authorList>
            <person name="Weon H.-Y."/>
            <person name="Kwon S.-W."/>
            <person name="Lee S.A."/>
        </authorList>
    </citation>
    <scope>NUCLEOTIDE SEQUENCE [LARGE SCALE GENOMIC DNA]</scope>
    <source>
        <strain evidence="3">KIS68-18</strain>
    </source>
</reference>
<dbReference type="AlphaFoldDB" id="A0A385SPK6"/>
<evidence type="ECO:0000256" key="1">
    <source>
        <dbReference type="SAM" id="Phobius"/>
    </source>
</evidence>
<dbReference type="KEGG" id="chk:D4L85_21225"/>
<accession>A0A385SPK6</accession>
<keyword evidence="1" id="KW-0472">Membrane</keyword>
<evidence type="ECO:0000313" key="2">
    <source>
        <dbReference type="EMBL" id="AYB32944.1"/>
    </source>
</evidence>
<evidence type="ECO:0000313" key="3">
    <source>
        <dbReference type="Proteomes" id="UP000266183"/>
    </source>
</evidence>
<proteinExistence type="predicted"/>
<keyword evidence="1" id="KW-1133">Transmembrane helix</keyword>
<dbReference type="EMBL" id="CP032382">
    <property type="protein sequence ID" value="AYB32944.1"/>
    <property type="molecule type" value="Genomic_DNA"/>
</dbReference>
<organism evidence="2 3">
    <name type="scientific">Chryseolinea soli</name>
    <dbReference type="NCBI Taxonomy" id="2321403"/>
    <lineage>
        <taxon>Bacteria</taxon>
        <taxon>Pseudomonadati</taxon>
        <taxon>Bacteroidota</taxon>
        <taxon>Cytophagia</taxon>
        <taxon>Cytophagales</taxon>
        <taxon>Fulvivirgaceae</taxon>
        <taxon>Chryseolinea</taxon>
    </lineage>
</organism>